<evidence type="ECO:0000313" key="2">
    <source>
        <dbReference type="EMBL" id="CAG8958136.1"/>
    </source>
</evidence>
<name>A0A9N9L1K6_9HELO</name>
<dbReference type="Proteomes" id="UP000696280">
    <property type="component" value="Unassembled WGS sequence"/>
</dbReference>
<accession>A0A9N9L1K6</accession>
<organism evidence="2 3">
    <name type="scientific">Hymenoscyphus fraxineus</name>
    <dbReference type="NCBI Taxonomy" id="746836"/>
    <lineage>
        <taxon>Eukaryota</taxon>
        <taxon>Fungi</taxon>
        <taxon>Dikarya</taxon>
        <taxon>Ascomycota</taxon>
        <taxon>Pezizomycotina</taxon>
        <taxon>Leotiomycetes</taxon>
        <taxon>Helotiales</taxon>
        <taxon>Helotiaceae</taxon>
        <taxon>Hymenoscyphus</taxon>
    </lineage>
</organism>
<reference evidence="2" key="1">
    <citation type="submission" date="2021-07" db="EMBL/GenBank/DDBJ databases">
        <authorList>
            <person name="Durling M."/>
        </authorList>
    </citation>
    <scope>NUCLEOTIDE SEQUENCE</scope>
</reference>
<feature type="compositionally biased region" description="Polar residues" evidence="1">
    <location>
        <begin position="35"/>
        <end position="45"/>
    </location>
</feature>
<gene>
    <name evidence="2" type="ORF">HYFRA_00000482</name>
</gene>
<evidence type="ECO:0000256" key="1">
    <source>
        <dbReference type="SAM" id="MobiDB-lite"/>
    </source>
</evidence>
<comment type="caution">
    <text evidence="2">The sequence shown here is derived from an EMBL/GenBank/DDBJ whole genome shotgun (WGS) entry which is preliminary data.</text>
</comment>
<feature type="region of interest" description="Disordered" evidence="1">
    <location>
        <begin position="1"/>
        <end position="47"/>
    </location>
</feature>
<dbReference type="AlphaFoldDB" id="A0A9N9L1K6"/>
<dbReference type="EMBL" id="CAJVRL010000081">
    <property type="protein sequence ID" value="CAG8958136.1"/>
    <property type="molecule type" value="Genomic_DNA"/>
</dbReference>
<keyword evidence="3" id="KW-1185">Reference proteome</keyword>
<protein>
    <submittedName>
        <fullName evidence="2">Uncharacterized protein</fullName>
    </submittedName>
</protein>
<proteinExistence type="predicted"/>
<evidence type="ECO:0000313" key="3">
    <source>
        <dbReference type="Proteomes" id="UP000696280"/>
    </source>
</evidence>
<sequence>MNEPSSEDNWTRTPIVDDPNKKDDDDNEEDRTDTFLSKNEASSPPTALHARSLELGLGSYVPKPECRTCDHDSSEKEVNLMHEEIPDKASAFLKDQGRGILYITYQNITLGIELRKGVIADKNTNDRGRIGALLRIHDTTRMKLFRGSATVSKEHLFYSGCVLKCDYESNGLDSNMGWTELETYEYATALLFSTSESSGIDIQPQKHWRWFHSRIVVSPKCKSNLFASSDCEEGLIERSDIISSLKPRLVKFRSETDSEVMIRYSGQNPFCVFPQRFPFDAPLKTGSTAEYREHYDGTQHDCFSETSLHLRFSESPTGLCLWKLEQPDRDTETSKSLLWKVTYKLIPPDNGLQISIFSPPFAEDAVNSTTIITTKPRVNIAKLRTNKARRSKEILY</sequence>